<evidence type="ECO:0000313" key="2">
    <source>
        <dbReference type="EMBL" id="OOS26406.1"/>
    </source>
</evidence>
<accession>A0A1T0CVN7</accession>
<organism evidence="2 3">
    <name type="scientific">Moraxella porci DSM 25326</name>
    <dbReference type="NCBI Taxonomy" id="573983"/>
    <lineage>
        <taxon>Bacteria</taxon>
        <taxon>Pseudomonadati</taxon>
        <taxon>Pseudomonadota</taxon>
        <taxon>Gammaproteobacteria</taxon>
        <taxon>Moraxellales</taxon>
        <taxon>Moraxellaceae</taxon>
        <taxon>Moraxella</taxon>
    </lineage>
</organism>
<feature type="transmembrane region" description="Helical" evidence="1">
    <location>
        <begin position="12"/>
        <end position="34"/>
    </location>
</feature>
<gene>
    <name evidence="2" type="ORF">B0681_00495</name>
</gene>
<keyword evidence="3" id="KW-1185">Reference proteome</keyword>
<keyword evidence="1" id="KW-1133">Transmembrane helix</keyword>
<feature type="transmembrane region" description="Helical" evidence="1">
    <location>
        <begin position="40"/>
        <end position="56"/>
    </location>
</feature>
<dbReference type="RefSeq" id="WP_078316794.1">
    <property type="nucleotide sequence ID" value="NZ_MUYV01000001.1"/>
</dbReference>
<keyword evidence="1" id="KW-0472">Membrane</keyword>
<evidence type="ECO:0000313" key="3">
    <source>
        <dbReference type="Proteomes" id="UP000190683"/>
    </source>
</evidence>
<comment type="caution">
    <text evidence="2">The sequence shown here is derived from an EMBL/GenBank/DDBJ whole genome shotgun (WGS) entry which is preliminary data.</text>
</comment>
<evidence type="ECO:0000256" key="1">
    <source>
        <dbReference type="SAM" id="Phobius"/>
    </source>
</evidence>
<sequence>MTAYGRFGQVYRLLAWLGLIAWWAAAVLVVYSLITYQVGVLAHAIFLGLFFGFGVVSDKLVLLYYTKLKYIGVVLLLIAFLVALLAISAEHHRLFIEGLPLFD</sequence>
<dbReference type="Proteomes" id="UP000190683">
    <property type="component" value="Unassembled WGS sequence"/>
</dbReference>
<dbReference type="STRING" id="573983.B0681_00495"/>
<keyword evidence="1" id="KW-0812">Transmembrane</keyword>
<proteinExistence type="predicted"/>
<reference evidence="2 3" key="1">
    <citation type="submission" date="2017-02" db="EMBL/GenBank/DDBJ databases">
        <title>Draft genome sequence of Moraxella porci CCUG 54912T type strain.</title>
        <authorList>
            <person name="Salva-Serra F."/>
            <person name="Engstrom-Jakobsson H."/>
            <person name="Thorell K."/>
            <person name="Jaen-Luchoro D."/>
            <person name="Gonzales-Siles L."/>
            <person name="Karlsson R."/>
            <person name="Yazdan S."/>
            <person name="Boulund F."/>
            <person name="Johnning A."/>
            <person name="Engstrand L."/>
            <person name="Kristiansson E."/>
            <person name="Moore E."/>
        </authorList>
    </citation>
    <scope>NUCLEOTIDE SEQUENCE [LARGE SCALE GENOMIC DNA]</scope>
    <source>
        <strain evidence="2 3">CCUG 54912</strain>
    </source>
</reference>
<dbReference type="EMBL" id="MUYV01000001">
    <property type="protein sequence ID" value="OOS26406.1"/>
    <property type="molecule type" value="Genomic_DNA"/>
</dbReference>
<dbReference type="AlphaFoldDB" id="A0A1T0CVN7"/>
<protein>
    <submittedName>
        <fullName evidence="2">Uncharacterized protein</fullName>
    </submittedName>
</protein>
<name>A0A1T0CVN7_9GAMM</name>
<feature type="transmembrane region" description="Helical" evidence="1">
    <location>
        <begin position="68"/>
        <end position="89"/>
    </location>
</feature>